<keyword evidence="1" id="KW-0732">Signal</keyword>
<reference evidence="2" key="2">
    <citation type="journal article" date="2015" name="Fish Shellfish Immunol.">
        <title>Early steps in the European eel (Anguilla anguilla)-Vibrio vulnificus interaction in the gills: Role of the RtxA13 toxin.</title>
        <authorList>
            <person name="Callol A."/>
            <person name="Pajuelo D."/>
            <person name="Ebbesson L."/>
            <person name="Teles M."/>
            <person name="MacKenzie S."/>
            <person name="Amaro C."/>
        </authorList>
    </citation>
    <scope>NUCLEOTIDE SEQUENCE</scope>
</reference>
<name>A0A0E9S5N2_ANGAN</name>
<evidence type="ECO:0000313" key="2">
    <source>
        <dbReference type="EMBL" id="JAH36512.1"/>
    </source>
</evidence>
<protein>
    <submittedName>
        <fullName evidence="2">Uncharacterized protein</fullName>
    </submittedName>
</protein>
<dbReference type="AlphaFoldDB" id="A0A0E9S5N2"/>
<evidence type="ECO:0000256" key="1">
    <source>
        <dbReference type="SAM" id="SignalP"/>
    </source>
</evidence>
<accession>A0A0E9S5N2</accession>
<feature type="signal peptide" evidence="1">
    <location>
        <begin position="1"/>
        <end position="18"/>
    </location>
</feature>
<feature type="chain" id="PRO_5002432302" evidence="1">
    <location>
        <begin position="19"/>
        <end position="32"/>
    </location>
</feature>
<dbReference type="EMBL" id="GBXM01072065">
    <property type="protein sequence ID" value="JAH36512.1"/>
    <property type="molecule type" value="Transcribed_RNA"/>
</dbReference>
<organism evidence="2">
    <name type="scientific">Anguilla anguilla</name>
    <name type="common">European freshwater eel</name>
    <name type="synonym">Muraena anguilla</name>
    <dbReference type="NCBI Taxonomy" id="7936"/>
    <lineage>
        <taxon>Eukaryota</taxon>
        <taxon>Metazoa</taxon>
        <taxon>Chordata</taxon>
        <taxon>Craniata</taxon>
        <taxon>Vertebrata</taxon>
        <taxon>Euteleostomi</taxon>
        <taxon>Actinopterygii</taxon>
        <taxon>Neopterygii</taxon>
        <taxon>Teleostei</taxon>
        <taxon>Anguilliformes</taxon>
        <taxon>Anguillidae</taxon>
        <taxon>Anguilla</taxon>
    </lineage>
</organism>
<sequence>MLRLSFLILLFITTLSTPKPTMSHRFVHIKWK</sequence>
<proteinExistence type="predicted"/>
<reference evidence="2" key="1">
    <citation type="submission" date="2014-11" db="EMBL/GenBank/DDBJ databases">
        <authorList>
            <person name="Amaro Gonzalez C."/>
        </authorList>
    </citation>
    <scope>NUCLEOTIDE SEQUENCE</scope>
</reference>